<feature type="region of interest" description="Disordered" evidence="1">
    <location>
        <begin position="116"/>
        <end position="149"/>
    </location>
</feature>
<proteinExistence type="predicted"/>
<feature type="compositionally biased region" description="Basic residues" evidence="1">
    <location>
        <begin position="126"/>
        <end position="143"/>
    </location>
</feature>
<protein>
    <submittedName>
        <fullName evidence="2">Uncharacterized protein</fullName>
    </submittedName>
</protein>
<name>A0ABP7LRC2_9ACTN</name>
<feature type="compositionally biased region" description="Low complexity" evidence="1">
    <location>
        <begin position="116"/>
        <end position="125"/>
    </location>
</feature>
<evidence type="ECO:0000313" key="2">
    <source>
        <dbReference type="EMBL" id="GAA3904512.1"/>
    </source>
</evidence>
<accession>A0ABP7LRC2</accession>
<dbReference type="EMBL" id="BAAAZA010000056">
    <property type="protein sequence ID" value="GAA3904512.1"/>
    <property type="molecule type" value="Genomic_DNA"/>
</dbReference>
<keyword evidence="3" id="KW-1185">Reference proteome</keyword>
<dbReference type="Proteomes" id="UP001501563">
    <property type="component" value="Unassembled WGS sequence"/>
</dbReference>
<gene>
    <name evidence="2" type="ORF">GCM10022207_87270</name>
</gene>
<reference evidence="3" key="1">
    <citation type="journal article" date="2019" name="Int. J. Syst. Evol. Microbiol.">
        <title>The Global Catalogue of Microorganisms (GCM) 10K type strain sequencing project: providing services to taxonomists for standard genome sequencing and annotation.</title>
        <authorList>
            <consortium name="The Broad Institute Genomics Platform"/>
            <consortium name="The Broad Institute Genome Sequencing Center for Infectious Disease"/>
            <person name="Wu L."/>
            <person name="Ma J."/>
        </authorList>
    </citation>
    <scope>NUCLEOTIDE SEQUENCE [LARGE SCALE GENOMIC DNA]</scope>
    <source>
        <strain evidence="3">JCM 16578</strain>
    </source>
</reference>
<evidence type="ECO:0000256" key="1">
    <source>
        <dbReference type="SAM" id="MobiDB-lite"/>
    </source>
</evidence>
<organism evidence="2 3">
    <name type="scientific">Streptomyces lannensis</name>
    <dbReference type="NCBI Taxonomy" id="766498"/>
    <lineage>
        <taxon>Bacteria</taxon>
        <taxon>Bacillati</taxon>
        <taxon>Actinomycetota</taxon>
        <taxon>Actinomycetes</taxon>
        <taxon>Kitasatosporales</taxon>
        <taxon>Streptomycetaceae</taxon>
        <taxon>Streptomyces</taxon>
    </lineage>
</organism>
<sequence>MRQRPLAGTVLPEIDNLVIKSYPVVAGAGIPAFDPTVFDMAERTAFPNGVTLSRLTRRRPPTIAVIGHLPGGRTHSHSRIMVGCRNHCVAHSPAPRLALPDTPFGCRACCRDACSPASRPALRPSRSARRPRCGSATQRRRKFPVSDNK</sequence>
<comment type="caution">
    <text evidence="2">The sequence shown here is derived from an EMBL/GenBank/DDBJ whole genome shotgun (WGS) entry which is preliminary data.</text>
</comment>
<evidence type="ECO:0000313" key="3">
    <source>
        <dbReference type="Proteomes" id="UP001501563"/>
    </source>
</evidence>